<dbReference type="PANTHER" id="PTHR12969:SF7">
    <property type="entry name" value="INTRAFLAGELLAR TRANSPORT PROTEIN 52 HOMOLOG"/>
    <property type="match status" value="1"/>
</dbReference>
<evidence type="ECO:0000313" key="3">
    <source>
        <dbReference type="Proteomes" id="UP000658225"/>
    </source>
</evidence>
<dbReference type="SUPFAM" id="SSF52317">
    <property type="entry name" value="Class I glutamine amidotransferase-like"/>
    <property type="match status" value="1"/>
</dbReference>
<feature type="signal peptide" evidence="1">
    <location>
        <begin position="1"/>
        <end position="27"/>
    </location>
</feature>
<protein>
    <recommendedName>
        <fullName evidence="4">DNA-binding protein</fullName>
    </recommendedName>
</protein>
<comment type="caution">
    <text evidence="2">The sequence shown here is derived from an EMBL/GenBank/DDBJ whole genome shotgun (WGS) entry which is preliminary data.</text>
</comment>
<evidence type="ECO:0000256" key="1">
    <source>
        <dbReference type="SAM" id="SignalP"/>
    </source>
</evidence>
<dbReference type="InterPro" id="IPR039975">
    <property type="entry name" value="IFT52"/>
</dbReference>
<proteinExistence type="predicted"/>
<keyword evidence="3" id="KW-1185">Reference proteome</keyword>
<dbReference type="InterPro" id="IPR029062">
    <property type="entry name" value="Class_I_gatase-like"/>
</dbReference>
<name>A0A927MP29_9BACL</name>
<organism evidence="2 3">
    <name type="scientific">Sporosarcina limicola</name>
    <dbReference type="NCBI Taxonomy" id="34101"/>
    <lineage>
        <taxon>Bacteria</taxon>
        <taxon>Bacillati</taxon>
        <taxon>Bacillota</taxon>
        <taxon>Bacilli</taxon>
        <taxon>Bacillales</taxon>
        <taxon>Caryophanaceae</taxon>
        <taxon>Sporosarcina</taxon>
    </lineage>
</organism>
<dbReference type="PANTHER" id="PTHR12969">
    <property type="entry name" value="NGD5/OSM-6/IFT52"/>
    <property type="match status" value="1"/>
</dbReference>
<dbReference type="AlphaFoldDB" id="A0A927MP29"/>
<feature type="chain" id="PRO_5037518774" description="DNA-binding protein" evidence="1">
    <location>
        <begin position="28"/>
        <end position="643"/>
    </location>
</feature>
<evidence type="ECO:0000313" key="2">
    <source>
        <dbReference type="EMBL" id="MBE1556407.1"/>
    </source>
</evidence>
<keyword evidence="1" id="KW-0732">Signal</keyword>
<sequence length="643" mass="68909">MRNIKLLFVLLATVISFSFTHVNVSLAEGPNDSAPIYHPSNPNGKKVLFDNSHGQTAGQSDWVIDGAFSDFAEALVAEGYSVEEFRSHSPLTSADLIGYDVFVIPEAQIPFKATEQNVIASFAEQGGGVFFIADHYNADRNLNRWDSNEIMNGWRRGAYNNPTLGMSTTEALALTGVVSSNWLSNEFGVQFRYNALDNTVANQIVSLNESFGITENVNKVSIHAGSTLAITNPEVAKGIVYLPTGLTAVANKWSNSVDQGVYAGGGIDEGPFVAISKKLDGKAAFIGDSSPVEDATPKYLNEETGSKKRTYDGFTADFNGELLVNIINWLATEENYDKFTETSITLDSVTPLLSMELPQNSTEILGEPWRTPNAGYLWYDQSTFAAGSYGSTVSPPATFMYTLQTPPVLDHSGNPFTVTLKVENLQPNQSISGLKMQVYLDGGTAISQIQNSNGSWPSSYGYQDIGALTADNNGVAQKTITMSLNPSVTATSASIRLKDSNGNNLITKAVVLGEVVAEPEEAMQIVENGQYQISLPQALPSLGEAFPVKVQIGGLAAGATVMNAQIQIYLAGGTSVSQIQNADKSWPSSYGYFNIGTLTADASGVASKQVMMRLNPAITASQANIRLRLGSGNNVLTASIQLR</sequence>
<reference evidence="2" key="1">
    <citation type="submission" date="2020-10" db="EMBL/GenBank/DDBJ databases">
        <title>Genomic Encyclopedia of Type Strains, Phase IV (KMG-IV): sequencing the most valuable type-strain genomes for metagenomic binning, comparative biology and taxonomic classification.</title>
        <authorList>
            <person name="Goeker M."/>
        </authorList>
    </citation>
    <scope>NUCLEOTIDE SEQUENCE</scope>
    <source>
        <strain evidence="2">DSM 13886</strain>
    </source>
</reference>
<dbReference type="Proteomes" id="UP000658225">
    <property type="component" value="Unassembled WGS sequence"/>
</dbReference>
<accession>A0A927MP29</accession>
<dbReference type="EMBL" id="JADBEL010000026">
    <property type="protein sequence ID" value="MBE1556407.1"/>
    <property type="molecule type" value="Genomic_DNA"/>
</dbReference>
<evidence type="ECO:0008006" key="4">
    <source>
        <dbReference type="Google" id="ProtNLM"/>
    </source>
</evidence>
<gene>
    <name evidence="2" type="ORF">H4683_003532</name>
</gene>